<protein>
    <submittedName>
        <fullName evidence="2">Uncharacterized protein</fullName>
    </submittedName>
</protein>
<gene>
    <name evidence="2" type="ORF">H0235_015312</name>
</gene>
<dbReference type="EMBL" id="JACSDY010000017">
    <property type="protein sequence ID" value="KAF7401976.1"/>
    <property type="molecule type" value="Genomic_DNA"/>
</dbReference>
<dbReference type="AlphaFoldDB" id="A0A834K8A7"/>
<proteinExistence type="predicted"/>
<evidence type="ECO:0000313" key="3">
    <source>
        <dbReference type="Proteomes" id="UP000600918"/>
    </source>
</evidence>
<feature type="compositionally biased region" description="Acidic residues" evidence="1">
    <location>
        <begin position="13"/>
        <end position="38"/>
    </location>
</feature>
<comment type="caution">
    <text evidence="2">The sequence shown here is derived from an EMBL/GenBank/DDBJ whole genome shotgun (WGS) entry which is preliminary data.</text>
</comment>
<sequence>MCTLHCCNKENNGNDDDDDDDDDNKEKEEEEEEEEEEEWMVVVVAVVQYASHLGDPSVLHDVRNGPFESNHSQTLVTDRRQPSRIPTGFMTAGTNV</sequence>
<evidence type="ECO:0000256" key="1">
    <source>
        <dbReference type="SAM" id="MobiDB-lite"/>
    </source>
</evidence>
<feature type="region of interest" description="Disordered" evidence="1">
    <location>
        <begin position="1"/>
        <end position="38"/>
    </location>
</feature>
<name>A0A834K8A7_VESPE</name>
<feature type="compositionally biased region" description="Polar residues" evidence="1">
    <location>
        <begin position="67"/>
        <end position="76"/>
    </location>
</feature>
<accession>A0A834K8A7</accession>
<evidence type="ECO:0000313" key="2">
    <source>
        <dbReference type="EMBL" id="KAF7401976.1"/>
    </source>
</evidence>
<dbReference type="Proteomes" id="UP000600918">
    <property type="component" value="Unassembled WGS sequence"/>
</dbReference>
<reference evidence="2" key="1">
    <citation type="journal article" date="2020" name="G3 (Bethesda)">
        <title>High-Quality Assemblies for Three Invasive Social Wasps from the &lt;i&gt;Vespula&lt;/i&gt; Genus.</title>
        <authorList>
            <person name="Harrop T.W.R."/>
            <person name="Guhlin J."/>
            <person name="McLaughlin G.M."/>
            <person name="Permina E."/>
            <person name="Stockwell P."/>
            <person name="Gilligan J."/>
            <person name="Le Lec M.F."/>
            <person name="Gruber M.A.M."/>
            <person name="Quinn O."/>
            <person name="Lovegrove M."/>
            <person name="Duncan E.J."/>
            <person name="Remnant E.J."/>
            <person name="Van Eeckhoven J."/>
            <person name="Graham B."/>
            <person name="Knapp R.A."/>
            <person name="Langford K.W."/>
            <person name="Kronenberg Z."/>
            <person name="Press M.O."/>
            <person name="Eacker S.M."/>
            <person name="Wilson-Rankin E.E."/>
            <person name="Purcell J."/>
            <person name="Lester P.J."/>
            <person name="Dearden P.K."/>
        </authorList>
    </citation>
    <scope>NUCLEOTIDE SEQUENCE</scope>
    <source>
        <strain evidence="2">Volc-1</strain>
    </source>
</reference>
<organism evidence="2 3">
    <name type="scientific">Vespula pensylvanica</name>
    <name type="common">Western yellow jacket</name>
    <name type="synonym">Wasp</name>
    <dbReference type="NCBI Taxonomy" id="30213"/>
    <lineage>
        <taxon>Eukaryota</taxon>
        <taxon>Metazoa</taxon>
        <taxon>Ecdysozoa</taxon>
        <taxon>Arthropoda</taxon>
        <taxon>Hexapoda</taxon>
        <taxon>Insecta</taxon>
        <taxon>Pterygota</taxon>
        <taxon>Neoptera</taxon>
        <taxon>Endopterygota</taxon>
        <taxon>Hymenoptera</taxon>
        <taxon>Apocrita</taxon>
        <taxon>Aculeata</taxon>
        <taxon>Vespoidea</taxon>
        <taxon>Vespidae</taxon>
        <taxon>Vespinae</taxon>
        <taxon>Vespula</taxon>
    </lineage>
</organism>
<keyword evidence="3" id="KW-1185">Reference proteome</keyword>
<feature type="region of interest" description="Disordered" evidence="1">
    <location>
        <begin position="60"/>
        <end position="96"/>
    </location>
</feature>